<evidence type="ECO:0000313" key="8">
    <source>
        <dbReference type="EMBL" id="KAK7517975.1"/>
    </source>
</evidence>
<evidence type="ECO:0000259" key="7">
    <source>
        <dbReference type="PROSITE" id="PS50850"/>
    </source>
</evidence>
<feature type="transmembrane region" description="Helical" evidence="6">
    <location>
        <begin position="85"/>
        <end position="104"/>
    </location>
</feature>
<dbReference type="PANTHER" id="PTHR23508:SF10">
    <property type="entry name" value="CARBOXYLIC ACID TRANSPORTER PROTEIN HOMOLOG"/>
    <property type="match status" value="1"/>
</dbReference>
<keyword evidence="2 6" id="KW-0812">Transmembrane</keyword>
<feature type="transmembrane region" description="Helical" evidence="6">
    <location>
        <begin position="403"/>
        <end position="425"/>
    </location>
</feature>
<comment type="subcellular location">
    <subcellularLocation>
        <location evidence="1">Membrane</location>
        <topology evidence="1">Multi-pass membrane protein</topology>
    </subcellularLocation>
</comment>
<dbReference type="InterPro" id="IPR036259">
    <property type="entry name" value="MFS_trans_sf"/>
</dbReference>
<name>A0ABR1KNT5_9PEZI</name>
<gene>
    <name evidence="8" type="ORF">IWZ03DRAFT_399933</name>
</gene>
<dbReference type="Proteomes" id="UP001363622">
    <property type="component" value="Unassembled WGS sequence"/>
</dbReference>
<feature type="transmembrane region" description="Helical" evidence="6">
    <location>
        <begin position="215"/>
        <end position="233"/>
    </location>
</feature>
<feature type="transmembrane region" description="Helical" evidence="6">
    <location>
        <begin position="111"/>
        <end position="133"/>
    </location>
</feature>
<comment type="caution">
    <text evidence="8">The sequence shown here is derived from an EMBL/GenBank/DDBJ whole genome shotgun (WGS) entry which is preliminary data.</text>
</comment>
<organism evidence="8 9">
    <name type="scientific">Phyllosticta citriasiana</name>
    <dbReference type="NCBI Taxonomy" id="595635"/>
    <lineage>
        <taxon>Eukaryota</taxon>
        <taxon>Fungi</taxon>
        <taxon>Dikarya</taxon>
        <taxon>Ascomycota</taxon>
        <taxon>Pezizomycotina</taxon>
        <taxon>Dothideomycetes</taxon>
        <taxon>Dothideomycetes incertae sedis</taxon>
        <taxon>Botryosphaeriales</taxon>
        <taxon>Phyllostictaceae</taxon>
        <taxon>Phyllosticta</taxon>
    </lineage>
</organism>
<feature type="transmembrane region" description="Helical" evidence="6">
    <location>
        <begin position="306"/>
        <end position="326"/>
    </location>
</feature>
<keyword evidence="9" id="KW-1185">Reference proteome</keyword>
<accession>A0ABR1KNT5</accession>
<evidence type="ECO:0000256" key="1">
    <source>
        <dbReference type="ARBA" id="ARBA00004141"/>
    </source>
</evidence>
<dbReference type="PROSITE" id="PS50850">
    <property type="entry name" value="MFS"/>
    <property type="match status" value="1"/>
</dbReference>
<feature type="transmembrane region" description="Helical" evidence="6">
    <location>
        <begin position="338"/>
        <end position="357"/>
    </location>
</feature>
<feature type="transmembrane region" description="Helical" evidence="6">
    <location>
        <begin position="182"/>
        <end position="209"/>
    </location>
</feature>
<evidence type="ECO:0000313" key="9">
    <source>
        <dbReference type="Proteomes" id="UP001363622"/>
    </source>
</evidence>
<feature type="domain" description="Major facilitator superfamily (MFS) profile" evidence="7">
    <location>
        <begin position="43"/>
        <end position="462"/>
    </location>
</feature>
<sequence>MHSDDAPKNLQGATEVEASSSPLHHHHRSYEDTDKNRWDRLWPVIACGAGLFSDGYLNNVIGSVNTMLKRIYPDEYANSSAQNNVSSITFAGTVVGMLFFGYTSDRFSRKWSLFASTVIIIVFAALGAGSYGAGGSVSGLFAALTAYRFFLGIGIGGEYPAGSVGCAESTGELKSGTRNRWFILFSNVMIDFAFLVSSIVPVIVVLATGESHLRAAWRICLGIGVIPPLSLLWMRIKLQEPEAYKRESMRHTPIPYLLAIKYYWFRLSAISIIWFIYDFSAYAFGIYSTTILANLLGDDAALWKSFAWNILINFFYLPGALLGSFLADVPALGPKKTLVIGVCAQAVVGYIMAGAYSKLEEPANIAGFCVVYGVFLSLGEMGPGDNIGLLASKTSATAVRGQYYGIAAAIGKIGAFVGTWVFPVIQSHAPNATASGQDPFWVASSLAILSGVIAWFCLPTVGQDDIDEEDKRFRAYLESNGFDTGRMGLGKDARRMRNQSGIYPQPEREGE</sequence>
<dbReference type="SUPFAM" id="SSF103473">
    <property type="entry name" value="MFS general substrate transporter"/>
    <property type="match status" value="1"/>
</dbReference>
<feature type="transmembrane region" description="Helical" evidence="6">
    <location>
        <begin position="254"/>
        <end position="277"/>
    </location>
</feature>
<reference evidence="8 9" key="1">
    <citation type="submission" date="2024-04" db="EMBL/GenBank/DDBJ databases">
        <title>Phyllosticta paracitricarpa is synonymous to the EU quarantine fungus P. citricarpa based on phylogenomic analyses.</title>
        <authorList>
            <consortium name="Lawrence Berkeley National Laboratory"/>
            <person name="Van Ingen-Buijs V.A."/>
            <person name="Van Westerhoven A.C."/>
            <person name="Haridas S."/>
            <person name="Skiadas P."/>
            <person name="Martin F."/>
            <person name="Groenewald J.Z."/>
            <person name="Crous P.W."/>
            <person name="Seidl M.F."/>
        </authorList>
    </citation>
    <scope>NUCLEOTIDE SEQUENCE [LARGE SCALE GENOMIC DNA]</scope>
    <source>
        <strain evidence="8 9">CBS 123371</strain>
    </source>
</reference>
<evidence type="ECO:0000256" key="2">
    <source>
        <dbReference type="ARBA" id="ARBA00022692"/>
    </source>
</evidence>
<evidence type="ECO:0000256" key="4">
    <source>
        <dbReference type="ARBA" id="ARBA00023136"/>
    </source>
</evidence>
<evidence type="ECO:0000256" key="3">
    <source>
        <dbReference type="ARBA" id="ARBA00022989"/>
    </source>
</evidence>
<dbReference type="EMBL" id="JBBPHU010000005">
    <property type="protein sequence ID" value="KAK7517975.1"/>
    <property type="molecule type" value="Genomic_DNA"/>
</dbReference>
<evidence type="ECO:0000256" key="5">
    <source>
        <dbReference type="SAM" id="MobiDB-lite"/>
    </source>
</evidence>
<feature type="transmembrane region" description="Helical" evidence="6">
    <location>
        <begin position="440"/>
        <end position="462"/>
    </location>
</feature>
<feature type="region of interest" description="Disordered" evidence="5">
    <location>
        <begin position="488"/>
        <end position="511"/>
    </location>
</feature>
<evidence type="ECO:0000256" key="6">
    <source>
        <dbReference type="SAM" id="Phobius"/>
    </source>
</evidence>
<dbReference type="InterPro" id="IPR020846">
    <property type="entry name" value="MFS_dom"/>
</dbReference>
<proteinExistence type="predicted"/>
<dbReference type="InterPro" id="IPR005828">
    <property type="entry name" value="MFS_sugar_transport-like"/>
</dbReference>
<dbReference type="Gene3D" id="1.20.1250.20">
    <property type="entry name" value="MFS general substrate transporter like domains"/>
    <property type="match status" value="1"/>
</dbReference>
<keyword evidence="3 6" id="KW-1133">Transmembrane helix</keyword>
<keyword evidence="4 6" id="KW-0472">Membrane</keyword>
<dbReference type="PANTHER" id="PTHR23508">
    <property type="entry name" value="CARBOXYLIC ACID TRANSPORTER PROTEIN HOMOLOG"/>
    <property type="match status" value="1"/>
</dbReference>
<protein>
    <submittedName>
        <fullName evidence="8">Major facilitator superfamily domain-containing protein</fullName>
    </submittedName>
</protein>
<dbReference type="Pfam" id="PF00083">
    <property type="entry name" value="Sugar_tr"/>
    <property type="match status" value="2"/>
</dbReference>
<feature type="region of interest" description="Disordered" evidence="5">
    <location>
        <begin position="1"/>
        <end position="29"/>
    </location>
</feature>